<dbReference type="PATRIC" id="fig|1046627.3.peg.1738"/>
<sequence>MKKEVSNIFKGAFLVNEDAPKSWLMILFVSVLAIVMIASSHSADKKVHQIARINNEAKELRSAFVDGRKRLTELKKETVVELKMERRGLAISEIPPTKIKVKSQR</sequence>
<dbReference type="Pfam" id="PF19579">
    <property type="entry name" value="FtsL_2"/>
    <property type="match status" value="1"/>
</dbReference>
<dbReference type="EMBL" id="AFXZ01000029">
    <property type="protein sequence ID" value="EGV43358.1"/>
    <property type="molecule type" value="Genomic_DNA"/>
</dbReference>
<keyword evidence="2" id="KW-0808">Transferase</keyword>
<dbReference type="OrthoDB" id="1132266at2"/>
<evidence type="ECO:0000313" key="2">
    <source>
        <dbReference type="EMBL" id="EGV43358.1"/>
    </source>
</evidence>
<dbReference type="AlphaFoldDB" id="G2EDZ4"/>
<dbReference type="InterPro" id="IPR045755">
    <property type="entry name" value="FtsL-like"/>
</dbReference>
<keyword evidence="1" id="KW-0812">Transmembrane</keyword>
<dbReference type="GO" id="GO:0032259">
    <property type="term" value="P:methylation"/>
    <property type="evidence" value="ECO:0007669"/>
    <property type="project" value="UniProtKB-KW"/>
</dbReference>
<evidence type="ECO:0000256" key="1">
    <source>
        <dbReference type="SAM" id="Phobius"/>
    </source>
</evidence>
<dbReference type="RefSeq" id="WP_008637290.1">
    <property type="nucleotide sequence ID" value="NZ_AFXZ01000029.1"/>
</dbReference>
<protein>
    <submittedName>
        <fullName evidence="2">S-adenosyl-methyltransferase</fullName>
    </submittedName>
</protein>
<reference evidence="2 3" key="1">
    <citation type="journal article" date="2008" name="Int. J. Syst. Evol. Microbiol.">
        <title>Bizionia argentinensis sp. nov., isolated from surface marine water in Antarctica.</title>
        <authorList>
            <person name="Bercovich A."/>
            <person name="Vazquez S.C."/>
            <person name="Yankilevich P."/>
            <person name="Coria S.H."/>
            <person name="Foti M."/>
            <person name="Hernandez E."/>
            <person name="Vidal A."/>
            <person name="Ruberto L."/>
            <person name="Melo C."/>
            <person name="Marenssi S."/>
            <person name="Criscuolo M."/>
            <person name="Memoli M."/>
            <person name="Arguelles M."/>
            <person name="Mac Cormack W.P."/>
        </authorList>
    </citation>
    <scope>NUCLEOTIDE SEQUENCE [LARGE SCALE GENOMIC DNA]</scope>
    <source>
        <strain evidence="2 3">JUB59</strain>
    </source>
</reference>
<keyword evidence="2" id="KW-0489">Methyltransferase</keyword>
<evidence type="ECO:0000313" key="3">
    <source>
        <dbReference type="Proteomes" id="UP000003730"/>
    </source>
</evidence>
<keyword evidence="1" id="KW-1133">Transmembrane helix</keyword>
<dbReference type="GO" id="GO:0008168">
    <property type="term" value="F:methyltransferase activity"/>
    <property type="evidence" value="ECO:0007669"/>
    <property type="project" value="UniProtKB-KW"/>
</dbReference>
<accession>G2EDZ4</accession>
<keyword evidence="1" id="KW-0472">Membrane</keyword>
<gene>
    <name evidence="2" type="ORF">BZARG_1811</name>
</gene>
<dbReference type="STRING" id="1046627.BZARG_1811"/>
<proteinExistence type="predicted"/>
<feature type="transmembrane region" description="Helical" evidence="1">
    <location>
        <begin position="23"/>
        <end position="43"/>
    </location>
</feature>
<comment type="caution">
    <text evidence="2">The sequence shown here is derived from an EMBL/GenBank/DDBJ whole genome shotgun (WGS) entry which is preliminary data.</text>
</comment>
<dbReference type="Proteomes" id="UP000003730">
    <property type="component" value="Unassembled WGS sequence"/>
</dbReference>
<name>G2EDZ4_9FLAO</name>
<dbReference type="eggNOG" id="ENOG5032RM9">
    <property type="taxonomic scope" value="Bacteria"/>
</dbReference>
<organism evidence="2 3">
    <name type="scientific">Bizionia argentinensis JUB59</name>
    <dbReference type="NCBI Taxonomy" id="1046627"/>
    <lineage>
        <taxon>Bacteria</taxon>
        <taxon>Pseudomonadati</taxon>
        <taxon>Bacteroidota</taxon>
        <taxon>Flavobacteriia</taxon>
        <taxon>Flavobacteriales</taxon>
        <taxon>Flavobacteriaceae</taxon>
        <taxon>Bizionia</taxon>
    </lineage>
</organism>
<keyword evidence="3" id="KW-1185">Reference proteome</keyword>